<protein>
    <recommendedName>
        <fullName evidence="3">Molybdopterin oxidoreductase</fullName>
    </recommendedName>
</protein>
<feature type="non-terminal residue" evidence="1">
    <location>
        <position position="90"/>
    </location>
</feature>
<sequence length="90" mass="9745">MSARPFPPDLAGIAASLRTGGGRRFWRTLEQAMESAPFRRYLAEEFPGLALPETGRREVLRAMAASILLAGLTGCGKEEAVPYVVQPELA</sequence>
<accession>A0ABX2L5U3</accession>
<proteinExistence type="predicted"/>
<dbReference type="Proteomes" id="UP000639419">
    <property type="component" value="Unassembled WGS sequence"/>
</dbReference>
<comment type="caution">
    <text evidence="1">The sequence shown here is derived from an EMBL/GenBank/DDBJ whole genome shotgun (WGS) entry which is preliminary data.</text>
</comment>
<gene>
    <name evidence="1" type="ORF">GBZ26_21975</name>
</gene>
<evidence type="ECO:0000313" key="1">
    <source>
        <dbReference type="EMBL" id="NUB21845.1"/>
    </source>
</evidence>
<keyword evidence="2" id="KW-1185">Reference proteome</keyword>
<organism evidence="1 2">
    <name type="scientific">Azospirillum formosense</name>
    <dbReference type="NCBI Taxonomy" id="861533"/>
    <lineage>
        <taxon>Bacteria</taxon>
        <taxon>Pseudomonadati</taxon>
        <taxon>Pseudomonadota</taxon>
        <taxon>Alphaproteobacteria</taxon>
        <taxon>Rhodospirillales</taxon>
        <taxon>Azospirillaceae</taxon>
        <taxon>Azospirillum</taxon>
    </lineage>
</organism>
<evidence type="ECO:0008006" key="3">
    <source>
        <dbReference type="Google" id="ProtNLM"/>
    </source>
</evidence>
<dbReference type="InterPro" id="IPR030948">
    <property type="entry name" value="TAT_var_transloc_signal_dom"/>
</dbReference>
<dbReference type="NCBIfam" id="TIGR04519">
    <property type="entry name" value="MoCo_extend_TAT"/>
    <property type="match status" value="1"/>
</dbReference>
<name>A0ABX2L5U3_9PROT</name>
<dbReference type="RefSeq" id="WP_174440674.1">
    <property type="nucleotide sequence ID" value="NZ_WHOR01000213.1"/>
</dbReference>
<reference evidence="1 2" key="1">
    <citation type="submission" date="2019-10" db="EMBL/GenBank/DDBJ databases">
        <title>Genome sequence of Azospirillum formosense CC-Nfb-7.</title>
        <authorList>
            <person name="Ambrosini A."/>
            <person name="Sant'Anna F.H."/>
            <person name="Cassan F.D."/>
            <person name="Souza E.M."/>
            <person name="Passaglia L.M.P."/>
        </authorList>
    </citation>
    <scope>NUCLEOTIDE SEQUENCE [LARGE SCALE GENOMIC DNA]</scope>
    <source>
        <strain evidence="1 2">CC-NFb-7</strain>
    </source>
</reference>
<dbReference type="EMBL" id="WHOR01000213">
    <property type="protein sequence ID" value="NUB21845.1"/>
    <property type="molecule type" value="Genomic_DNA"/>
</dbReference>
<evidence type="ECO:0000313" key="2">
    <source>
        <dbReference type="Proteomes" id="UP000639419"/>
    </source>
</evidence>